<dbReference type="GO" id="GO:0003677">
    <property type="term" value="F:DNA binding"/>
    <property type="evidence" value="ECO:0007669"/>
    <property type="project" value="UniProtKB-UniRule"/>
</dbReference>
<name>A0A1W6MSV7_9HYPH</name>
<evidence type="ECO:0000256" key="1">
    <source>
        <dbReference type="ARBA" id="ARBA00008857"/>
    </source>
</evidence>
<dbReference type="InterPro" id="IPR053876">
    <property type="entry name" value="Phage_int_M"/>
</dbReference>
<evidence type="ECO:0000259" key="7">
    <source>
        <dbReference type="PROSITE" id="PS51900"/>
    </source>
</evidence>
<gene>
    <name evidence="8" type="ORF">B1812_05935</name>
</gene>
<feature type="domain" description="Core-binding (CB)" evidence="7">
    <location>
        <begin position="111"/>
        <end position="190"/>
    </location>
</feature>
<dbReference type="GO" id="GO:0015074">
    <property type="term" value="P:DNA integration"/>
    <property type="evidence" value="ECO:0007669"/>
    <property type="project" value="UniProtKB-KW"/>
</dbReference>
<dbReference type="SUPFAM" id="SSF56349">
    <property type="entry name" value="DNA breaking-rejoining enzymes"/>
    <property type="match status" value="1"/>
</dbReference>
<keyword evidence="3 5" id="KW-0238">DNA-binding</keyword>
<dbReference type="Pfam" id="PF00589">
    <property type="entry name" value="Phage_integrase"/>
    <property type="match status" value="1"/>
</dbReference>
<sequence length="421" mass="46400">MRTGGAGLTKKAVALTHRSIEAMKPESAPYRVPDSRCAGLAVRVATDGVKTFDLAFRIKGGRSVRTSLGKFLDVDLDKARDRANELTRAGRSGVDLLAEEKAALAEKASRLTVADLIENYCRKQVRGKLRSGKEIESRLKRALAPKLETPAEEIKRRDLRDLFDEAADAGALREAEKRRQTVGAMFRWAVSQDYLPADPTAGLTVYDPGTPRERVLSNAEILALWSWLEADTLPRAHVDALKVQVAIGARCGEVAGMMADEVDTMKWIWTLPAARSKNGRERVTPLVGVAREIVERRLPKTGPVFASETGRPLTAAHVGQALLVRRERLPISTFTTHDLRRTFATALDGMGISIELIAAIVGHDSAVNRQAKTLVRHYLRTDKLERKRAALEAWDRRLQAIIAGEDGAVERENVTPLIRTA</sequence>
<dbReference type="InterPro" id="IPR044068">
    <property type="entry name" value="CB"/>
</dbReference>
<dbReference type="InterPro" id="IPR038488">
    <property type="entry name" value="Integrase_DNA-bd_sf"/>
</dbReference>
<dbReference type="Gene3D" id="1.10.443.10">
    <property type="entry name" value="Intergrase catalytic core"/>
    <property type="match status" value="1"/>
</dbReference>
<dbReference type="GO" id="GO:0006310">
    <property type="term" value="P:DNA recombination"/>
    <property type="evidence" value="ECO:0007669"/>
    <property type="project" value="UniProtKB-KW"/>
</dbReference>
<dbReference type="InterPro" id="IPR050808">
    <property type="entry name" value="Phage_Integrase"/>
</dbReference>
<dbReference type="EMBL" id="CP019948">
    <property type="protein sequence ID" value="ARN80690.1"/>
    <property type="molecule type" value="Genomic_DNA"/>
</dbReference>
<accession>A0A1W6MSV7</accession>
<dbReference type="Gene3D" id="1.10.150.130">
    <property type="match status" value="1"/>
</dbReference>
<keyword evidence="2" id="KW-0229">DNA integration</keyword>
<dbReference type="KEGG" id="mbry:B1812_05935"/>
<evidence type="ECO:0000256" key="4">
    <source>
        <dbReference type="ARBA" id="ARBA00023172"/>
    </source>
</evidence>
<dbReference type="Pfam" id="PF13356">
    <property type="entry name" value="Arm-DNA-bind_3"/>
    <property type="match status" value="1"/>
</dbReference>
<dbReference type="CDD" id="cd00801">
    <property type="entry name" value="INT_P4_C"/>
    <property type="match status" value="1"/>
</dbReference>
<dbReference type="OrthoDB" id="7615137at2"/>
<evidence type="ECO:0008006" key="10">
    <source>
        <dbReference type="Google" id="ProtNLM"/>
    </source>
</evidence>
<dbReference type="STRING" id="655015.B1812_05935"/>
<dbReference type="InterPro" id="IPR025166">
    <property type="entry name" value="Integrase_DNA_bind_dom"/>
</dbReference>
<dbReference type="Gene3D" id="3.30.160.390">
    <property type="entry name" value="Integrase, DNA-binding domain"/>
    <property type="match status" value="1"/>
</dbReference>
<keyword evidence="4" id="KW-0233">DNA recombination</keyword>
<evidence type="ECO:0000256" key="2">
    <source>
        <dbReference type="ARBA" id="ARBA00022908"/>
    </source>
</evidence>
<feature type="domain" description="Tyr recombinase" evidence="6">
    <location>
        <begin position="211"/>
        <end position="391"/>
    </location>
</feature>
<dbReference type="InterPro" id="IPR011010">
    <property type="entry name" value="DNA_brk_join_enz"/>
</dbReference>
<evidence type="ECO:0000256" key="5">
    <source>
        <dbReference type="PROSITE-ProRule" id="PRU01248"/>
    </source>
</evidence>
<dbReference type="InterPro" id="IPR013762">
    <property type="entry name" value="Integrase-like_cat_sf"/>
</dbReference>
<evidence type="ECO:0000313" key="9">
    <source>
        <dbReference type="Proteomes" id="UP000193978"/>
    </source>
</evidence>
<proteinExistence type="inferred from homology"/>
<dbReference type="InterPro" id="IPR002104">
    <property type="entry name" value="Integrase_catalytic"/>
</dbReference>
<dbReference type="PROSITE" id="PS51900">
    <property type="entry name" value="CB"/>
    <property type="match status" value="1"/>
</dbReference>
<dbReference type="InterPro" id="IPR010998">
    <property type="entry name" value="Integrase_recombinase_N"/>
</dbReference>
<keyword evidence="9" id="KW-1185">Reference proteome</keyword>
<protein>
    <recommendedName>
        <fullName evidence="10">Integrase</fullName>
    </recommendedName>
</protein>
<dbReference type="PROSITE" id="PS51898">
    <property type="entry name" value="TYR_RECOMBINASE"/>
    <property type="match status" value="1"/>
</dbReference>
<dbReference type="PANTHER" id="PTHR30629:SF2">
    <property type="entry name" value="PROPHAGE INTEGRASE INTS-RELATED"/>
    <property type="match status" value="1"/>
</dbReference>
<dbReference type="PANTHER" id="PTHR30629">
    <property type="entry name" value="PROPHAGE INTEGRASE"/>
    <property type="match status" value="1"/>
</dbReference>
<dbReference type="RefSeq" id="WP_085770764.1">
    <property type="nucleotide sequence ID" value="NZ_AP027149.1"/>
</dbReference>
<comment type="similarity">
    <text evidence="1">Belongs to the 'phage' integrase family.</text>
</comment>
<organism evidence="8 9">
    <name type="scientific">Methylocystis bryophila</name>
    <dbReference type="NCBI Taxonomy" id="655015"/>
    <lineage>
        <taxon>Bacteria</taxon>
        <taxon>Pseudomonadati</taxon>
        <taxon>Pseudomonadota</taxon>
        <taxon>Alphaproteobacteria</taxon>
        <taxon>Hyphomicrobiales</taxon>
        <taxon>Methylocystaceae</taxon>
        <taxon>Methylocystis</taxon>
    </lineage>
</organism>
<dbReference type="Proteomes" id="UP000193978">
    <property type="component" value="Chromosome"/>
</dbReference>
<evidence type="ECO:0000256" key="3">
    <source>
        <dbReference type="ARBA" id="ARBA00023125"/>
    </source>
</evidence>
<dbReference type="Pfam" id="PF22022">
    <property type="entry name" value="Phage_int_M"/>
    <property type="match status" value="1"/>
</dbReference>
<dbReference type="AlphaFoldDB" id="A0A1W6MSV7"/>
<evidence type="ECO:0000259" key="6">
    <source>
        <dbReference type="PROSITE" id="PS51898"/>
    </source>
</evidence>
<reference evidence="8 9" key="1">
    <citation type="submission" date="2017-02" db="EMBL/GenBank/DDBJ databases">
        <authorList>
            <person name="Peterson S.W."/>
        </authorList>
    </citation>
    <scope>NUCLEOTIDE SEQUENCE [LARGE SCALE GENOMIC DNA]</scope>
    <source>
        <strain evidence="8 9">S285</strain>
    </source>
</reference>
<evidence type="ECO:0000313" key="8">
    <source>
        <dbReference type="EMBL" id="ARN80690.1"/>
    </source>
</evidence>